<reference evidence="1" key="2">
    <citation type="submission" date="2015-06" db="UniProtKB">
        <authorList>
            <consortium name="EnsemblProtists"/>
        </authorList>
    </citation>
    <scope>IDENTIFICATION</scope>
    <source>
        <strain evidence="1">Emoy2</strain>
    </source>
</reference>
<name>M4B7D4_HYAAE</name>
<accession>M4B7D4</accession>
<dbReference type="EMBL" id="JH597778">
    <property type="status" value="NOT_ANNOTATED_CDS"/>
    <property type="molecule type" value="Genomic_DNA"/>
</dbReference>
<sequence length="136" mass="15535">MNVVKLMPMWMDNQAAINLLKSEKSSSTRTPKLRLCSQFLSSRGRHDRRSVDEGATGAEDVDVAKAVQFEDHQDDVEEECWKLSLLAGCQAFQRQLQDLLQLGRREADATRDNRDAMEMGPGETVDIWDQHMRRAD</sequence>
<dbReference type="AlphaFoldDB" id="M4B7D4"/>
<protein>
    <submittedName>
        <fullName evidence="1">Uncharacterized protein</fullName>
    </submittedName>
</protein>
<dbReference type="EnsemblProtists" id="HpaT802186">
    <property type="protein sequence ID" value="HpaP802186"/>
    <property type="gene ID" value="HpaG802186"/>
</dbReference>
<proteinExistence type="predicted"/>
<dbReference type="Proteomes" id="UP000011713">
    <property type="component" value="Unassembled WGS sequence"/>
</dbReference>
<dbReference type="InParanoid" id="M4B7D4"/>
<dbReference type="HOGENOM" id="CLU_1879387_0_0_1"/>
<organism evidence="1 2">
    <name type="scientific">Hyaloperonospora arabidopsidis (strain Emoy2)</name>
    <name type="common">Downy mildew agent</name>
    <name type="synonym">Peronospora arabidopsidis</name>
    <dbReference type="NCBI Taxonomy" id="559515"/>
    <lineage>
        <taxon>Eukaryota</taxon>
        <taxon>Sar</taxon>
        <taxon>Stramenopiles</taxon>
        <taxon>Oomycota</taxon>
        <taxon>Peronosporomycetes</taxon>
        <taxon>Peronosporales</taxon>
        <taxon>Peronosporaceae</taxon>
        <taxon>Hyaloperonospora</taxon>
    </lineage>
</organism>
<evidence type="ECO:0000313" key="2">
    <source>
        <dbReference type="Proteomes" id="UP000011713"/>
    </source>
</evidence>
<reference evidence="2" key="1">
    <citation type="journal article" date="2010" name="Science">
        <title>Signatures of adaptation to obligate biotrophy in the Hyaloperonospora arabidopsidis genome.</title>
        <authorList>
            <person name="Baxter L."/>
            <person name="Tripathy S."/>
            <person name="Ishaque N."/>
            <person name="Boot N."/>
            <person name="Cabral A."/>
            <person name="Kemen E."/>
            <person name="Thines M."/>
            <person name="Ah-Fong A."/>
            <person name="Anderson R."/>
            <person name="Badejoko W."/>
            <person name="Bittner-Eddy P."/>
            <person name="Boore J.L."/>
            <person name="Chibucos M.C."/>
            <person name="Coates M."/>
            <person name="Dehal P."/>
            <person name="Delehaunty K."/>
            <person name="Dong S."/>
            <person name="Downton P."/>
            <person name="Dumas B."/>
            <person name="Fabro G."/>
            <person name="Fronick C."/>
            <person name="Fuerstenberg S.I."/>
            <person name="Fulton L."/>
            <person name="Gaulin E."/>
            <person name="Govers F."/>
            <person name="Hughes L."/>
            <person name="Humphray S."/>
            <person name="Jiang R.H."/>
            <person name="Judelson H."/>
            <person name="Kamoun S."/>
            <person name="Kyung K."/>
            <person name="Meijer H."/>
            <person name="Minx P."/>
            <person name="Morris P."/>
            <person name="Nelson J."/>
            <person name="Phuntumart V."/>
            <person name="Qutob D."/>
            <person name="Rehmany A."/>
            <person name="Rougon-Cardoso A."/>
            <person name="Ryden P."/>
            <person name="Torto-Alalibo T."/>
            <person name="Studholme D."/>
            <person name="Wang Y."/>
            <person name="Win J."/>
            <person name="Wood J."/>
            <person name="Clifton S.W."/>
            <person name="Rogers J."/>
            <person name="Van den Ackerveken G."/>
            <person name="Jones J.D."/>
            <person name="McDowell J.M."/>
            <person name="Beynon J."/>
            <person name="Tyler B.M."/>
        </authorList>
    </citation>
    <scope>NUCLEOTIDE SEQUENCE [LARGE SCALE GENOMIC DNA]</scope>
    <source>
        <strain evidence="2">Emoy2</strain>
    </source>
</reference>
<dbReference type="VEuPathDB" id="FungiDB:HpaG802186"/>
<evidence type="ECO:0000313" key="1">
    <source>
        <dbReference type="EnsemblProtists" id="HpaP802186"/>
    </source>
</evidence>
<keyword evidence="2" id="KW-1185">Reference proteome</keyword>